<gene>
    <name evidence="2" type="ORF">CKY39_19675</name>
</gene>
<evidence type="ECO:0000256" key="1">
    <source>
        <dbReference type="SAM" id="MobiDB-lite"/>
    </source>
</evidence>
<dbReference type="Proteomes" id="UP000217154">
    <property type="component" value="Chromosome"/>
</dbReference>
<dbReference type="AlphaFoldDB" id="A0A250DMM8"/>
<evidence type="ECO:0000313" key="2">
    <source>
        <dbReference type="EMBL" id="ATA55183.1"/>
    </source>
</evidence>
<name>A0A250DMM8_9BURK</name>
<evidence type="ECO:0000313" key="3">
    <source>
        <dbReference type="Proteomes" id="UP000217154"/>
    </source>
</evidence>
<reference evidence="2 3" key="1">
    <citation type="submission" date="2017-09" db="EMBL/GenBank/DDBJ databases">
        <title>The diverse metabolic capabilities of V. boronicumulans make it an excellent choice for continued studies on novel biodegradation.</title>
        <authorList>
            <person name="Sun S."/>
        </authorList>
    </citation>
    <scope>NUCLEOTIDE SEQUENCE [LARGE SCALE GENOMIC DNA]</scope>
    <source>
        <strain evidence="2 3">J1</strain>
    </source>
</reference>
<accession>A0A250DMM8</accession>
<dbReference type="EMBL" id="CP023284">
    <property type="protein sequence ID" value="ATA55183.1"/>
    <property type="molecule type" value="Genomic_DNA"/>
</dbReference>
<organism evidence="2 3">
    <name type="scientific">Variovorax boronicumulans</name>
    <dbReference type="NCBI Taxonomy" id="436515"/>
    <lineage>
        <taxon>Bacteria</taxon>
        <taxon>Pseudomonadati</taxon>
        <taxon>Pseudomonadota</taxon>
        <taxon>Betaproteobacteria</taxon>
        <taxon>Burkholderiales</taxon>
        <taxon>Comamonadaceae</taxon>
        <taxon>Variovorax</taxon>
    </lineage>
</organism>
<protein>
    <submittedName>
        <fullName evidence="2">Uncharacterized protein</fullName>
    </submittedName>
</protein>
<sequence>MSMREFEQYLKASDFFSDTMNAHRAATAEVIAGFAQMLKRRGQVTDAELKDLLRRLEDATGRPSVDSSRRNLAARIGDSLKGRA</sequence>
<proteinExistence type="predicted"/>
<dbReference type="RefSeq" id="WP_095745594.1">
    <property type="nucleotide sequence ID" value="NZ_CP023284.1"/>
</dbReference>
<feature type="region of interest" description="Disordered" evidence="1">
    <location>
        <begin position="60"/>
        <end position="84"/>
    </location>
</feature>
<dbReference type="KEGG" id="vbo:CKY39_19675"/>